<proteinExistence type="predicted"/>
<feature type="region of interest" description="Disordered" evidence="1">
    <location>
        <begin position="23"/>
        <end position="71"/>
    </location>
</feature>
<dbReference type="AlphaFoldDB" id="A0AB39L882"/>
<organism evidence="3">
    <name type="scientific">Sinomonas puerhi</name>
    <dbReference type="NCBI Taxonomy" id="3238584"/>
    <lineage>
        <taxon>Bacteria</taxon>
        <taxon>Bacillati</taxon>
        <taxon>Actinomycetota</taxon>
        <taxon>Actinomycetes</taxon>
        <taxon>Micrococcales</taxon>
        <taxon>Micrococcaceae</taxon>
        <taxon>Sinomonas</taxon>
    </lineage>
</organism>
<evidence type="ECO:0000313" key="3">
    <source>
        <dbReference type="EMBL" id="XDP47179.1"/>
    </source>
</evidence>
<evidence type="ECO:0008006" key="4">
    <source>
        <dbReference type="Google" id="ProtNLM"/>
    </source>
</evidence>
<dbReference type="RefSeq" id="WP_369047295.1">
    <property type="nucleotide sequence ID" value="NZ_CP163302.1"/>
</dbReference>
<name>A0AB39L882_9MICC</name>
<sequence>MKRLLYSLGAALMLCAAAAGPALADSTGTPGPPSQSCQNLGLTTPGNAASSPGSPFNEPSPANPAGGIGGQHYNAMSQYDVACFQQSVH</sequence>
<feature type="compositionally biased region" description="Polar residues" evidence="1">
    <location>
        <begin position="26"/>
        <end position="54"/>
    </location>
</feature>
<reference evidence="3" key="1">
    <citation type="submission" date="2024-07" db="EMBL/GenBank/DDBJ databases">
        <authorList>
            <person name="fu j."/>
        </authorList>
    </citation>
    <scope>NUCLEOTIDE SEQUENCE</scope>
    <source>
        <strain evidence="3">P10A9</strain>
    </source>
</reference>
<dbReference type="EMBL" id="CP163302">
    <property type="protein sequence ID" value="XDP47179.1"/>
    <property type="molecule type" value="Genomic_DNA"/>
</dbReference>
<dbReference type="KEGG" id="spue:AB5L97_09470"/>
<keyword evidence="2" id="KW-0732">Signal</keyword>
<evidence type="ECO:0000256" key="2">
    <source>
        <dbReference type="SAM" id="SignalP"/>
    </source>
</evidence>
<feature type="signal peptide" evidence="2">
    <location>
        <begin position="1"/>
        <end position="24"/>
    </location>
</feature>
<feature type="chain" id="PRO_5044332630" description="Adenylate cyclase" evidence="2">
    <location>
        <begin position="25"/>
        <end position="89"/>
    </location>
</feature>
<gene>
    <name evidence="3" type="ORF">AB5L97_09470</name>
</gene>
<protein>
    <recommendedName>
        <fullName evidence="4">Adenylate cyclase</fullName>
    </recommendedName>
</protein>
<evidence type="ECO:0000256" key="1">
    <source>
        <dbReference type="SAM" id="MobiDB-lite"/>
    </source>
</evidence>
<accession>A0AB39L882</accession>